<proteinExistence type="predicted"/>
<dbReference type="EMBL" id="CP078075">
    <property type="protein sequence ID" value="WDM44593.1"/>
    <property type="molecule type" value="Genomic_DNA"/>
</dbReference>
<feature type="region of interest" description="Disordered" evidence="1">
    <location>
        <begin position="1"/>
        <end position="21"/>
    </location>
</feature>
<keyword evidence="4" id="KW-1185">Reference proteome</keyword>
<dbReference type="RefSeq" id="WP_282214737.1">
    <property type="nucleotide sequence ID" value="NZ_BAAAUN010000001.1"/>
</dbReference>
<dbReference type="InterPro" id="IPR000595">
    <property type="entry name" value="cNMP-bd_dom"/>
</dbReference>
<evidence type="ECO:0000313" key="3">
    <source>
        <dbReference type="EMBL" id="WDM44593.1"/>
    </source>
</evidence>
<dbReference type="Proteomes" id="UP001215097">
    <property type="component" value="Chromosome"/>
</dbReference>
<name>A0ABY7XQZ6_MICLT</name>
<feature type="domain" description="Cyclic nucleotide-binding" evidence="2">
    <location>
        <begin position="37"/>
        <end position="120"/>
    </location>
</feature>
<sequence>MTRYGPYAETTPRGQTGWLDGARRPLPDHLRLMLGHLDGVGKYTYSIWRATNPDSIIVTRKDAGDTFLQAAGSASAMTLEIRKPGSDGKGRLYTVGRGAATGETTILIPINDERAVRVFADEVFFADEAAAIFTQYCETGTLAEPFVFRELDLSRDHSVAR</sequence>
<dbReference type="PROSITE" id="PS50042">
    <property type="entry name" value="CNMP_BINDING_3"/>
    <property type="match status" value="1"/>
</dbReference>
<evidence type="ECO:0000259" key="2">
    <source>
        <dbReference type="PROSITE" id="PS50042"/>
    </source>
</evidence>
<accession>A0ABY7XQZ6</accession>
<evidence type="ECO:0000313" key="4">
    <source>
        <dbReference type="Proteomes" id="UP001215097"/>
    </source>
</evidence>
<evidence type="ECO:0000256" key="1">
    <source>
        <dbReference type="SAM" id="MobiDB-lite"/>
    </source>
</evidence>
<reference evidence="3 4" key="1">
    <citation type="submission" date="2021-06" db="EMBL/GenBank/DDBJ databases">
        <title>Genome-based taxonomic framework of Microbacterium strains isolated from marine environment, the description of four new species and reclassification of four preexisting species.</title>
        <authorList>
            <person name="Lee S.D."/>
            <person name="Kim S.-M."/>
            <person name="Byeon Y.-S."/>
            <person name="Yang H.L."/>
            <person name="Kim I.S."/>
        </authorList>
    </citation>
    <scope>NUCLEOTIDE SEQUENCE [LARGE SCALE GENOMIC DNA]</scope>
    <source>
        <strain evidence="3 4">KACC 14465</strain>
    </source>
</reference>
<gene>
    <name evidence="3" type="ORF">KV395_15670</name>
</gene>
<protein>
    <recommendedName>
        <fullName evidence="2">Cyclic nucleotide-binding domain-containing protein</fullName>
    </recommendedName>
</protein>
<organism evidence="3 4">
    <name type="scientific">Microbacterium luteolum</name>
    <name type="common">Aureobacterium luteolum</name>
    <dbReference type="NCBI Taxonomy" id="69367"/>
    <lineage>
        <taxon>Bacteria</taxon>
        <taxon>Bacillati</taxon>
        <taxon>Actinomycetota</taxon>
        <taxon>Actinomycetes</taxon>
        <taxon>Micrococcales</taxon>
        <taxon>Microbacteriaceae</taxon>
        <taxon>Microbacterium</taxon>
    </lineage>
</organism>